<comment type="caution">
    <text evidence="2">The sequence shown here is derived from an EMBL/GenBank/DDBJ whole genome shotgun (WGS) entry which is preliminary data.</text>
</comment>
<evidence type="ECO:0000259" key="1">
    <source>
        <dbReference type="SMART" id="SM01321"/>
    </source>
</evidence>
<dbReference type="PANTHER" id="PTHR36966">
    <property type="entry name" value="REP-ASSOCIATED TYROSINE TRANSPOSASE"/>
    <property type="match status" value="1"/>
</dbReference>
<dbReference type="EMBL" id="DSRU01000154">
    <property type="protein sequence ID" value="HFM98143.1"/>
    <property type="molecule type" value="Genomic_DNA"/>
</dbReference>
<dbReference type="InterPro" id="IPR052715">
    <property type="entry name" value="RAYT_transposase"/>
</dbReference>
<dbReference type="SMART" id="SM01321">
    <property type="entry name" value="Y1_Tnp"/>
    <property type="match status" value="1"/>
</dbReference>
<reference evidence="2" key="1">
    <citation type="journal article" date="2020" name="mSystems">
        <title>Genome- and Community-Level Interaction Insights into Carbon Utilization and Element Cycling Functions of Hydrothermarchaeota in Hydrothermal Sediment.</title>
        <authorList>
            <person name="Zhou Z."/>
            <person name="Liu Y."/>
            <person name="Xu W."/>
            <person name="Pan J."/>
            <person name="Luo Z.H."/>
            <person name="Li M."/>
        </authorList>
    </citation>
    <scope>NUCLEOTIDE SEQUENCE [LARGE SCALE GENOMIC DNA]</scope>
    <source>
        <strain evidence="2">SpSt-418</strain>
    </source>
</reference>
<protein>
    <recommendedName>
        <fullName evidence="1">Transposase IS200-like domain-containing protein</fullName>
    </recommendedName>
</protein>
<dbReference type="GO" id="GO:0043565">
    <property type="term" value="F:sequence-specific DNA binding"/>
    <property type="evidence" value="ECO:0007669"/>
    <property type="project" value="TreeGrafter"/>
</dbReference>
<name>A0A7C3KE21_9CYAN</name>
<dbReference type="InterPro" id="IPR036515">
    <property type="entry name" value="Transposase_17_sf"/>
</dbReference>
<evidence type="ECO:0000313" key="2">
    <source>
        <dbReference type="EMBL" id="HFM98143.1"/>
    </source>
</evidence>
<accession>A0A7C3KE21</accession>
<dbReference type="InterPro" id="IPR002686">
    <property type="entry name" value="Transposase_17"/>
</dbReference>
<dbReference type="Gene3D" id="3.30.70.1290">
    <property type="entry name" value="Transposase IS200-like"/>
    <property type="match status" value="1"/>
</dbReference>
<feature type="domain" description="Transposase IS200-like" evidence="1">
    <location>
        <begin position="21"/>
        <end position="182"/>
    </location>
</feature>
<gene>
    <name evidence="2" type="ORF">ENR64_10390</name>
</gene>
<dbReference type="PANTHER" id="PTHR36966:SF1">
    <property type="entry name" value="REP-ASSOCIATED TYROSINE TRANSPOSASE"/>
    <property type="match status" value="1"/>
</dbReference>
<sequence length="199" mass="23176">MKYNSEKQHRRSLRLQGYDYAATGLYFITLCTYQQQCLFGEIVDGEVRLSDDGQVVSDEWMRSRNIRQEIDFDAWIIMPNHLHGIVIIQPSNLSIELSDRTTNNVGANGRSPLQETNQDRIIPPMKPRSLSSFVAGFKSATTKRINLRRNAPGTPVWQRNYYEHIIRDEGTLQAIRQYILNNPLAWWQDELHPDGRSQW</sequence>
<dbReference type="GO" id="GO:0006313">
    <property type="term" value="P:DNA transposition"/>
    <property type="evidence" value="ECO:0007669"/>
    <property type="project" value="InterPro"/>
</dbReference>
<proteinExistence type="predicted"/>
<dbReference type="AlphaFoldDB" id="A0A7C3KE21"/>
<dbReference type="GO" id="GO:0004803">
    <property type="term" value="F:transposase activity"/>
    <property type="evidence" value="ECO:0007669"/>
    <property type="project" value="InterPro"/>
</dbReference>
<organism evidence="2">
    <name type="scientific">Oscillatoriales cyanobacterium SpSt-418</name>
    <dbReference type="NCBI Taxonomy" id="2282169"/>
    <lineage>
        <taxon>Bacteria</taxon>
        <taxon>Bacillati</taxon>
        <taxon>Cyanobacteriota</taxon>
        <taxon>Cyanophyceae</taxon>
        <taxon>Oscillatoriophycideae</taxon>
        <taxon>Oscillatoriales</taxon>
    </lineage>
</organism>
<dbReference type="SUPFAM" id="SSF143422">
    <property type="entry name" value="Transposase IS200-like"/>
    <property type="match status" value="1"/>
</dbReference>